<dbReference type="CDD" id="cd09917">
    <property type="entry name" value="F-box_SF"/>
    <property type="match status" value="1"/>
</dbReference>
<name>A0AAD4M8C2_9AGAM</name>
<reference evidence="2" key="1">
    <citation type="journal article" date="2022" name="New Phytol.">
        <title>Evolutionary transition to the ectomycorrhizal habit in the genomes of a hyperdiverse lineage of mushroom-forming fungi.</title>
        <authorList>
            <person name="Looney B."/>
            <person name="Miyauchi S."/>
            <person name="Morin E."/>
            <person name="Drula E."/>
            <person name="Courty P.E."/>
            <person name="Kohler A."/>
            <person name="Kuo A."/>
            <person name="LaButti K."/>
            <person name="Pangilinan J."/>
            <person name="Lipzen A."/>
            <person name="Riley R."/>
            <person name="Andreopoulos W."/>
            <person name="He G."/>
            <person name="Johnson J."/>
            <person name="Nolan M."/>
            <person name="Tritt A."/>
            <person name="Barry K.W."/>
            <person name="Grigoriev I.V."/>
            <person name="Nagy L.G."/>
            <person name="Hibbett D."/>
            <person name="Henrissat B."/>
            <person name="Matheny P.B."/>
            <person name="Labbe J."/>
            <person name="Martin F.M."/>
        </authorList>
    </citation>
    <scope>NUCLEOTIDE SEQUENCE</scope>
    <source>
        <strain evidence="2">BPL690</strain>
    </source>
</reference>
<gene>
    <name evidence="2" type="ORF">B0F90DRAFT_1095783</name>
</gene>
<dbReference type="SUPFAM" id="SSF81383">
    <property type="entry name" value="F-box domain"/>
    <property type="match status" value="1"/>
</dbReference>
<dbReference type="EMBL" id="WTXG01000005">
    <property type="protein sequence ID" value="KAI0305711.1"/>
    <property type="molecule type" value="Genomic_DNA"/>
</dbReference>
<evidence type="ECO:0000259" key="1">
    <source>
        <dbReference type="SMART" id="SM00256"/>
    </source>
</evidence>
<evidence type="ECO:0000313" key="3">
    <source>
        <dbReference type="Proteomes" id="UP001203297"/>
    </source>
</evidence>
<sequence>MDPPILKLSSEILIEILTYLPLRSIIACKLTCRKLCIVSHSSLIEYIIQAFLAGVHDPFLAGASIAERSKALQSFEDAWRDLNVRQRHAHIAGGTAWPWLNYMTCDDYLLAVRNNSDDPAQPPGYSYVDLRQSPPFTDLYWTKVNVVAWQSYYCVFAFAPDENDLAVVVTCARGEDILRAEIRCLSFISGDPHPLATDPNLIVDFPRPSSPHHIHVQITGDHIMISCNGSPADERQIDVLFLVSWKEGKVTLLHDNPLSAMTFAEGFSRISETLFAFVHLHENAIFLYEFLEEPGRLEFVRALGLPLICEGGRLNFAQCLTEQNPIFTRTYRPNSRARPRFPFRHNPTEAVACFILGVGLEEIPDASMAVAIVVHRYTLVALANAAANERLVPWESWAPSATRCLEVPYWRTCSGPVGQRWGILTQDEFILCDFNPHSVRYATAQLVREGTTELRHENGNQTRVVTASTLLTAGLCFRGEVTTFLPYVETRAVCTPRWESAVTDDERLLGVYFKEDDGDAHPKVHIDLYTMGL</sequence>
<proteinExistence type="predicted"/>
<comment type="caution">
    <text evidence="2">The sequence shown here is derived from an EMBL/GenBank/DDBJ whole genome shotgun (WGS) entry which is preliminary data.</text>
</comment>
<organism evidence="2 3">
    <name type="scientific">Multifurca ochricompacta</name>
    <dbReference type="NCBI Taxonomy" id="376703"/>
    <lineage>
        <taxon>Eukaryota</taxon>
        <taxon>Fungi</taxon>
        <taxon>Dikarya</taxon>
        <taxon>Basidiomycota</taxon>
        <taxon>Agaricomycotina</taxon>
        <taxon>Agaricomycetes</taxon>
        <taxon>Russulales</taxon>
        <taxon>Russulaceae</taxon>
        <taxon>Multifurca</taxon>
    </lineage>
</organism>
<dbReference type="InterPro" id="IPR001810">
    <property type="entry name" value="F-box_dom"/>
</dbReference>
<keyword evidence="3" id="KW-1185">Reference proteome</keyword>
<dbReference type="Proteomes" id="UP001203297">
    <property type="component" value="Unassembled WGS sequence"/>
</dbReference>
<dbReference type="Pfam" id="PF00646">
    <property type="entry name" value="F-box"/>
    <property type="match status" value="1"/>
</dbReference>
<protein>
    <recommendedName>
        <fullName evidence="1">F-box domain-containing protein</fullName>
    </recommendedName>
</protein>
<evidence type="ECO:0000313" key="2">
    <source>
        <dbReference type="EMBL" id="KAI0305711.1"/>
    </source>
</evidence>
<dbReference type="AlphaFoldDB" id="A0AAD4M8C2"/>
<dbReference type="InterPro" id="IPR036047">
    <property type="entry name" value="F-box-like_dom_sf"/>
</dbReference>
<feature type="domain" description="F-box" evidence="1">
    <location>
        <begin position="8"/>
        <end position="48"/>
    </location>
</feature>
<dbReference type="SMART" id="SM00256">
    <property type="entry name" value="FBOX"/>
    <property type="match status" value="1"/>
</dbReference>
<accession>A0AAD4M8C2</accession>